<keyword evidence="3" id="KW-1185">Reference proteome</keyword>
<evidence type="ECO:0000313" key="2">
    <source>
        <dbReference type="EMBL" id="KAJ5371657.1"/>
    </source>
</evidence>
<gene>
    <name evidence="2" type="ORF">N7517_003663</name>
</gene>
<evidence type="ECO:0000256" key="1">
    <source>
        <dbReference type="SAM" id="MobiDB-lite"/>
    </source>
</evidence>
<organism evidence="2 3">
    <name type="scientific">Penicillium concentricum</name>
    <dbReference type="NCBI Taxonomy" id="293559"/>
    <lineage>
        <taxon>Eukaryota</taxon>
        <taxon>Fungi</taxon>
        <taxon>Dikarya</taxon>
        <taxon>Ascomycota</taxon>
        <taxon>Pezizomycotina</taxon>
        <taxon>Eurotiomycetes</taxon>
        <taxon>Eurotiomycetidae</taxon>
        <taxon>Eurotiales</taxon>
        <taxon>Aspergillaceae</taxon>
        <taxon>Penicillium</taxon>
    </lineage>
</organism>
<reference evidence="2" key="2">
    <citation type="journal article" date="2023" name="IMA Fungus">
        <title>Comparative genomic study of the Penicillium genus elucidates a diverse pangenome and 15 lateral gene transfer events.</title>
        <authorList>
            <person name="Petersen C."/>
            <person name="Sorensen T."/>
            <person name="Nielsen M.R."/>
            <person name="Sondergaard T.E."/>
            <person name="Sorensen J.L."/>
            <person name="Fitzpatrick D.A."/>
            <person name="Frisvad J.C."/>
            <person name="Nielsen K.L."/>
        </authorList>
    </citation>
    <scope>NUCLEOTIDE SEQUENCE</scope>
    <source>
        <strain evidence="2">IBT 3081</strain>
    </source>
</reference>
<dbReference type="RefSeq" id="XP_056577643.1">
    <property type="nucleotide sequence ID" value="XM_056721393.1"/>
</dbReference>
<proteinExistence type="predicted"/>
<feature type="region of interest" description="Disordered" evidence="1">
    <location>
        <begin position="34"/>
        <end position="74"/>
    </location>
</feature>
<accession>A0A9W9S4T2</accession>
<feature type="compositionally biased region" description="Low complexity" evidence="1">
    <location>
        <begin position="11"/>
        <end position="21"/>
    </location>
</feature>
<comment type="caution">
    <text evidence="2">The sequence shown here is derived from an EMBL/GenBank/DDBJ whole genome shotgun (WGS) entry which is preliminary data.</text>
</comment>
<name>A0A9W9S4T2_9EURO</name>
<dbReference type="Proteomes" id="UP001147752">
    <property type="component" value="Unassembled WGS sequence"/>
</dbReference>
<dbReference type="OrthoDB" id="4322381at2759"/>
<dbReference type="GeneID" id="81460576"/>
<sequence>MDNIPQRGGHTAAIPAATTSAPISLGEGILTLKTAAPPGAPSPPVKAAGGSHILSACKPRNPRAKERVGPNTERVVEFGGLKRECIDHRPHRGEHAASTTPATTSPEISLGESILKSKIAPPPRSSNVHIEHPPINAAAENYILATCKPDAPSAKQRRRGNTQWHVESGVVGRLSSDQTLDASLFDQTKISDISEPETNTDDARCKVEPHPFSALFEMLNECPDEFISVEHFYENSKDKIPTNFTKDDFK</sequence>
<feature type="compositionally biased region" description="Basic and acidic residues" evidence="1">
    <location>
        <begin position="63"/>
        <end position="74"/>
    </location>
</feature>
<protein>
    <submittedName>
        <fullName evidence="2">Uncharacterized protein</fullName>
    </submittedName>
</protein>
<dbReference type="EMBL" id="JAPZBT010000002">
    <property type="protein sequence ID" value="KAJ5371657.1"/>
    <property type="molecule type" value="Genomic_DNA"/>
</dbReference>
<feature type="region of interest" description="Disordered" evidence="1">
    <location>
        <begin position="88"/>
        <end position="109"/>
    </location>
</feature>
<feature type="region of interest" description="Disordered" evidence="1">
    <location>
        <begin position="1"/>
        <end position="21"/>
    </location>
</feature>
<reference evidence="2" key="1">
    <citation type="submission" date="2022-12" db="EMBL/GenBank/DDBJ databases">
        <authorList>
            <person name="Petersen C."/>
        </authorList>
    </citation>
    <scope>NUCLEOTIDE SEQUENCE</scope>
    <source>
        <strain evidence="2">IBT 3081</strain>
    </source>
</reference>
<evidence type="ECO:0000313" key="3">
    <source>
        <dbReference type="Proteomes" id="UP001147752"/>
    </source>
</evidence>
<feature type="compositionally biased region" description="Low complexity" evidence="1">
    <location>
        <begin position="96"/>
        <end position="106"/>
    </location>
</feature>
<dbReference type="AlphaFoldDB" id="A0A9W9S4T2"/>